<evidence type="ECO:0000256" key="1">
    <source>
        <dbReference type="SAM" id="MobiDB-lite"/>
    </source>
</evidence>
<dbReference type="PANTHER" id="PTHR31972">
    <property type="entry name" value="EXPRESSED PROTEIN"/>
    <property type="match status" value="1"/>
</dbReference>
<dbReference type="Proteomes" id="UP001222027">
    <property type="component" value="Unassembled WGS sequence"/>
</dbReference>
<evidence type="ECO:0000313" key="2">
    <source>
        <dbReference type="EMBL" id="KAJ8500936.1"/>
    </source>
</evidence>
<feature type="region of interest" description="Disordered" evidence="1">
    <location>
        <begin position="1"/>
        <end position="23"/>
    </location>
</feature>
<sequence length="397" mass="43231">MPEAVPACFRGSAAGGPPPSTAAGPSLTTSVYETHLGLAALSWSRTVLGLSLRAVLRLSGDDEDEEEEEELLRFSIRPWLLWKRRGTRRFHLKDHPRHRCVDFAWDLARASFPPGGGPEPAAGFFVAVSVDGEMLLVAGDLADEAYKKSKAQRPQAPLLSSPALISRREHVVLEDHGGRRSYLTRAPLGGRDREISIELGAKEKGREVAMSVGIDGERVLQVRRLRWKFRGSETVEVGGGVGRIQVSWDLHNWLFQSKDDATAPPPAAGAAELGHAVFVLRFEGEEERKQQAEGHSGKGIDKEEEHLRNALCKSPAARGYNGKNRNRNWSETSSGGGGVVDKRRGRKSSLRKTSSSSSSTSSASSVSTSTVMDWASAEEVELQRAHGFSLLVYACKS</sequence>
<dbReference type="InterPro" id="IPR008586">
    <property type="entry name" value="DUF868_pln"/>
</dbReference>
<dbReference type="Pfam" id="PF05910">
    <property type="entry name" value="DUF868"/>
    <property type="match status" value="1"/>
</dbReference>
<feature type="region of interest" description="Disordered" evidence="1">
    <location>
        <begin position="313"/>
        <end position="369"/>
    </location>
</feature>
<dbReference type="PANTHER" id="PTHR31972:SF3">
    <property type="entry name" value="OS09G0416600 PROTEIN"/>
    <property type="match status" value="1"/>
</dbReference>
<gene>
    <name evidence="2" type="ORF">OPV22_011488</name>
</gene>
<dbReference type="EMBL" id="JAQQAF010000003">
    <property type="protein sequence ID" value="KAJ8500936.1"/>
    <property type="molecule type" value="Genomic_DNA"/>
</dbReference>
<dbReference type="AlphaFoldDB" id="A0AAV8RN44"/>
<name>A0AAV8RN44_ENSVE</name>
<protein>
    <recommendedName>
        <fullName evidence="4">DUF868 domain-containing protein</fullName>
    </recommendedName>
</protein>
<comment type="caution">
    <text evidence="2">The sequence shown here is derived from an EMBL/GenBank/DDBJ whole genome shotgun (WGS) entry which is preliminary data.</text>
</comment>
<proteinExistence type="predicted"/>
<keyword evidence="3" id="KW-1185">Reference proteome</keyword>
<feature type="compositionally biased region" description="Low complexity" evidence="1">
    <location>
        <begin position="351"/>
        <end position="369"/>
    </location>
</feature>
<accession>A0AAV8RN44</accession>
<evidence type="ECO:0008006" key="4">
    <source>
        <dbReference type="Google" id="ProtNLM"/>
    </source>
</evidence>
<organism evidence="2 3">
    <name type="scientific">Ensete ventricosum</name>
    <name type="common">Abyssinian banana</name>
    <name type="synonym">Musa ensete</name>
    <dbReference type="NCBI Taxonomy" id="4639"/>
    <lineage>
        <taxon>Eukaryota</taxon>
        <taxon>Viridiplantae</taxon>
        <taxon>Streptophyta</taxon>
        <taxon>Embryophyta</taxon>
        <taxon>Tracheophyta</taxon>
        <taxon>Spermatophyta</taxon>
        <taxon>Magnoliopsida</taxon>
        <taxon>Liliopsida</taxon>
        <taxon>Zingiberales</taxon>
        <taxon>Musaceae</taxon>
        <taxon>Ensete</taxon>
    </lineage>
</organism>
<reference evidence="2 3" key="1">
    <citation type="submission" date="2022-12" db="EMBL/GenBank/DDBJ databases">
        <title>Chromosome-scale assembly of the Ensete ventricosum genome.</title>
        <authorList>
            <person name="Dussert Y."/>
            <person name="Stocks J."/>
            <person name="Wendawek A."/>
            <person name="Woldeyes F."/>
            <person name="Nichols R.A."/>
            <person name="Borrell J.S."/>
        </authorList>
    </citation>
    <scope>NUCLEOTIDE SEQUENCE [LARGE SCALE GENOMIC DNA]</scope>
    <source>
        <strain evidence="3">cv. Maze</strain>
        <tissue evidence="2">Seeds</tissue>
    </source>
</reference>
<evidence type="ECO:0000313" key="3">
    <source>
        <dbReference type="Proteomes" id="UP001222027"/>
    </source>
</evidence>